<dbReference type="PROSITE" id="PS50108">
    <property type="entry name" value="CRIB"/>
    <property type="match status" value="1"/>
</dbReference>
<organism evidence="19 20">
    <name type="scientific">Laetiporus sulphureus 93-53</name>
    <dbReference type="NCBI Taxonomy" id="1314785"/>
    <lineage>
        <taxon>Eukaryota</taxon>
        <taxon>Fungi</taxon>
        <taxon>Dikarya</taxon>
        <taxon>Basidiomycota</taxon>
        <taxon>Agaricomycotina</taxon>
        <taxon>Agaricomycetes</taxon>
        <taxon>Polyporales</taxon>
        <taxon>Laetiporus</taxon>
    </lineage>
</organism>
<feature type="domain" description="Protein kinase" evidence="17">
    <location>
        <begin position="504"/>
        <end position="755"/>
    </location>
</feature>
<dbReference type="OrthoDB" id="248923at2759"/>
<dbReference type="InterPro" id="IPR008271">
    <property type="entry name" value="Ser/Thr_kinase_AS"/>
</dbReference>
<dbReference type="InterPro" id="IPR011009">
    <property type="entry name" value="Kinase-like_dom_sf"/>
</dbReference>
<dbReference type="GO" id="GO:0106310">
    <property type="term" value="F:protein serine kinase activity"/>
    <property type="evidence" value="ECO:0007669"/>
    <property type="project" value="RHEA"/>
</dbReference>
<dbReference type="InterPro" id="IPR017441">
    <property type="entry name" value="Protein_kinase_ATP_BS"/>
</dbReference>
<dbReference type="GO" id="GO:0005886">
    <property type="term" value="C:plasma membrane"/>
    <property type="evidence" value="ECO:0007669"/>
    <property type="project" value="UniProtKB-ARBA"/>
</dbReference>
<name>A0A165GC40_9APHY</name>
<keyword evidence="20" id="KW-1185">Reference proteome</keyword>
<keyword evidence="9 15" id="KW-0547">Nucleotide-binding</keyword>
<evidence type="ECO:0000256" key="5">
    <source>
        <dbReference type="ARBA" id="ARBA00022473"/>
    </source>
</evidence>
<dbReference type="STRING" id="1314785.A0A165GC40"/>
<evidence type="ECO:0000256" key="16">
    <source>
        <dbReference type="SAM" id="MobiDB-lite"/>
    </source>
</evidence>
<evidence type="ECO:0000256" key="10">
    <source>
        <dbReference type="ARBA" id="ARBA00022777"/>
    </source>
</evidence>
<evidence type="ECO:0000256" key="14">
    <source>
        <dbReference type="ARBA" id="ARBA00048679"/>
    </source>
</evidence>
<evidence type="ECO:0000256" key="1">
    <source>
        <dbReference type="ARBA" id="ARBA00004316"/>
    </source>
</evidence>
<dbReference type="AlphaFoldDB" id="A0A165GC40"/>
<dbReference type="EC" id="2.7.11.1" evidence="4"/>
<feature type="compositionally biased region" description="Low complexity" evidence="16">
    <location>
        <begin position="348"/>
        <end position="364"/>
    </location>
</feature>
<dbReference type="Gene3D" id="1.10.510.10">
    <property type="entry name" value="Transferase(Phosphotransferase) domain 1"/>
    <property type="match status" value="1"/>
</dbReference>
<dbReference type="GO" id="GO:0004674">
    <property type="term" value="F:protein serine/threonine kinase activity"/>
    <property type="evidence" value="ECO:0007669"/>
    <property type="project" value="UniProtKB-KW"/>
</dbReference>
<accession>A0A165GC40</accession>
<feature type="compositionally biased region" description="Basic and acidic residues" evidence="16">
    <location>
        <begin position="331"/>
        <end position="340"/>
    </location>
</feature>
<feature type="compositionally biased region" description="Low complexity" evidence="16">
    <location>
        <begin position="450"/>
        <end position="464"/>
    </location>
</feature>
<feature type="compositionally biased region" description="Low complexity" evidence="16">
    <location>
        <begin position="211"/>
        <end position="223"/>
    </location>
</feature>
<dbReference type="GO" id="GO:0030447">
    <property type="term" value="P:filamentous growth"/>
    <property type="evidence" value="ECO:0007669"/>
    <property type="project" value="UniProtKB-ARBA"/>
</dbReference>
<dbReference type="GeneID" id="63828180"/>
<evidence type="ECO:0000256" key="7">
    <source>
        <dbReference type="ARBA" id="ARBA00022527"/>
    </source>
</evidence>
<dbReference type="GO" id="GO:0005524">
    <property type="term" value="F:ATP binding"/>
    <property type="evidence" value="ECO:0007669"/>
    <property type="project" value="UniProtKB-UniRule"/>
</dbReference>
<evidence type="ECO:0000313" key="19">
    <source>
        <dbReference type="EMBL" id="KZT10139.1"/>
    </source>
</evidence>
<dbReference type="GO" id="GO:0009791">
    <property type="term" value="P:post-embryonic development"/>
    <property type="evidence" value="ECO:0007669"/>
    <property type="project" value="UniProtKB-ARBA"/>
</dbReference>
<feature type="domain" description="CRIB" evidence="18">
    <location>
        <begin position="245"/>
        <end position="258"/>
    </location>
</feature>
<evidence type="ECO:0000256" key="6">
    <source>
        <dbReference type="ARBA" id="ARBA00022490"/>
    </source>
</evidence>
<feature type="compositionally biased region" description="Low complexity" evidence="16">
    <location>
        <begin position="394"/>
        <end position="412"/>
    </location>
</feature>
<dbReference type="SUPFAM" id="SSF56112">
    <property type="entry name" value="Protein kinase-like (PK-like)"/>
    <property type="match status" value="1"/>
</dbReference>
<evidence type="ECO:0000256" key="2">
    <source>
        <dbReference type="ARBA" id="ARBA00004496"/>
    </source>
</evidence>
<dbReference type="SMART" id="SM00285">
    <property type="entry name" value="PBD"/>
    <property type="match status" value="1"/>
</dbReference>
<dbReference type="CDD" id="cd01093">
    <property type="entry name" value="CRIB_PAK_like"/>
    <property type="match status" value="1"/>
</dbReference>
<dbReference type="PANTHER" id="PTHR45832">
    <property type="entry name" value="SERINE/THREONINE-PROTEIN KINASE SAMKA-RELATED-RELATED"/>
    <property type="match status" value="1"/>
</dbReference>
<dbReference type="EMBL" id="KV427610">
    <property type="protein sequence ID" value="KZT10139.1"/>
    <property type="molecule type" value="Genomic_DNA"/>
</dbReference>
<dbReference type="InterPro" id="IPR000095">
    <property type="entry name" value="CRIB_dom"/>
</dbReference>
<dbReference type="FunCoup" id="A0A165GC40">
    <property type="interactions" value="402"/>
</dbReference>
<dbReference type="InterPro" id="IPR036936">
    <property type="entry name" value="CRIB_dom_sf"/>
</dbReference>
<dbReference type="Gene3D" id="3.90.810.10">
    <property type="entry name" value="CRIB domain"/>
    <property type="match status" value="1"/>
</dbReference>
<comment type="catalytic activity">
    <reaction evidence="14">
        <text>L-seryl-[protein] + ATP = O-phospho-L-seryl-[protein] + ADP + H(+)</text>
        <dbReference type="Rhea" id="RHEA:17989"/>
        <dbReference type="Rhea" id="RHEA-COMP:9863"/>
        <dbReference type="Rhea" id="RHEA-COMP:11604"/>
        <dbReference type="ChEBI" id="CHEBI:15378"/>
        <dbReference type="ChEBI" id="CHEBI:29999"/>
        <dbReference type="ChEBI" id="CHEBI:30616"/>
        <dbReference type="ChEBI" id="CHEBI:83421"/>
        <dbReference type="ChEBI" id="CHEBI:456216"/>
        <dbReference type="EC" id="2.7.11.1"/>
    </reaction>
</comment>
<evidence type="ECO:0000256" key="9">
    <source>
        <dbReference type="ARBA" id="ARBA00022741"/>
    </source>
</evidence>
<dbReference type="InterPro" id="IPR000719">
    <property type="entry name" value="Prot_kinase_dom"/>
</dbReference>
<keyword evidence="6" id="KW-0963">Cytoplasm</keyword>
<dbReference type="FunFam" id="1.10.510.10:FF:000011">
    <property type="entry name" value="Non-specific serine/threonine protein kinase"/>
    <property type="match status" value="1"/>
</dbReference>
<evidence type="ECO:0000256" key="13">
    <source>
        <dbReference type="ARBA" id="ARBA00047899"/>
    </source>
</evidence>
<dbReference type="PANTHER" id="PTHR45832:SF22">
    <property type="entry name" value="SERINE_THREONINE-PROTEIN KINASE SAMKA-RELATED"/>
    <property type="match status" value="1"/>
</dbReference>
<keyword evidence="8" id="KW-0808">Transferase</keyword>
<dbReference type="PROSITE" id="PS00107">
    <property type="entry name" value="PROTEIN_KINASE_ATP"/>
    <property type="match status" value="1"/>
</dbReference>
<evidence type="ECO:0000256" key="15">
    <source>
        <dbReference type="PROSITE-ProRule" id="PRU10141"/>
    </source>
</evidence>
<comment type="subcellular location">
    <subcellularLocation>
        <location evidence="1">Cell projection</location>
    </subcellularLocation>
    <subcellularLocation>
        <location evidence="2">Cytoplasm</location>
    </subcellularLocation>
</comment>
<feature type="binding site" evidence="15">
    <location>
        <position position="533"/>
    </location>
    <ligand>
        <name>ATP</name>
        <dbReference type="ChEBI" id="CHEBI:30616"/>
    </ligand>
</feature>
<dbReference type="GO" id="GO:0042995">
    <property type="term" value="C:cell projection"/>
    <property type="evidence" value="ECO:0007669"/>
    <property type="project" value="UniProtKB-SubCell"/>
</dbReference>
<evidence type="ECO:0000256" key="8">
    <source>
        <dbReference type="ARBA" id="ARBA00022679"/>
    </source>
</evidence>
<dbReference type="PROSITE" id="PS50011">
    <property type="entry name" value="PROTEIN_KINASE_DOM"/>
    <property type="match status" value="1"/>
</dbReference>
<dbReference type="CDD" id="cd06614">
    <property type="entry name" value="STKc_PAK"/>
    <property type="match status" value="1"/>
</dbReference>
<evidence type="ECO:0000256" key="3">
    <source>
        <dbReference type="ARBA" id="ARBA00008874"/>
    </source>
</evidence>
<dbReference type="Gene3D" id="3.30.200.20">
    <property type="entry name" value="Phosphorylase Kinase, domain 1"/>
    <property type="match status" value="1"/>
</dbReference>
<dbReference type="Pfam" id="PF00069">
    <property type="entry name" value="Pkinase"/>
    <property type="match status" value="1"/>
</dbReference>
<proteinExistence type="inferred from homology"/>
<keyword evidence="11 15" id="KW-0067">ATP-binding</keyword>
<feature type="region of interest" description="Disordered" evidence="16">
    <location>
        <begin position="202"/>
        <end position="225"/>
    </location>
</feature>
<keyword evidence="12" id="KW-0966">Cell projection</keyword>
<dbReference type="PROSITE" id="PS00108">
    <property type="entry name" value="PROTEIN_KINASE_ST"/>
    <property type="match status" value="1"/>
</dbReference>
<feature type="region of interest" description="Disordered" evidence="16">
    <location>
        <begin position="1"/>
        <end position="21"/>
    </location>
</feature>
<gene>
    <name evidence="19" type="ORF">LAESUDRAFT_741699</name>
</gene>
<comment type="catalytic activity">
    <reaction evidence="13">
        <text>L-threonyl-[protein] + ATP = O-phospho-L-threonyl-[protein] + ADP + H(+)</text>
        <dbReference type="Rhea" id="RHEA:46608"/>
        <dbReference type="Rhea" id="RHEA-COMP:11060"/>
        <dbReference type="Rhea" id="RHEA-COMP:11605"/>
        <dbReference type="ChEBI" id="CHEBI:15378"/>
        <dbReference type="ChEBI" id="CHEBI:30013"/>
        <dbReference type="ChEBI" id="CHEBI:30616"/>
        <dbReference type="ChEBI" id="CHEBI:61977"/>
        <dbReference type="ChEBI" id="CHEBI:456216"/>
        <dbReference type="EC" id="2.7.11.1"/>
    </reaction>
</comment>
<comment type="similarity">
    <text evidence="3">Belongs to the protein kinase superfamily. STE Ser/Thr protein kinase family. STE20 subfamily.</text>
</comment>
<dbReference type="InterPro" id="IPR051931">
    <property type="entry name" value="PAK3-like"/>
</dbReference>
<dbReference type="Proteomes" id="UP000076871">
    <property type="component" value="Unassembled WGS sequence"/>
</dbReference>
<feature type="region of interest" description="Disordered" evidence="16">
    <location>
        <begin position="311"/>
        <end position="484"/>
    </location>
</feature>
<evidence type="ECO:0000256" key="11">
    <source>
        <dbReference type="ARBA" id="ARBA00022840"/>
    </source>
</evidence>
<keyword evidence="5" id="KW-0217">Developmental protein</keyword>
<dbReference type="FunFam" id="3.30.200.20:FF:000385">
    <property type="entry name" value="Non-specific serine/threonine protein kinase"/>
    <property type="match status" value="1"/>
</dbReference>
<dbReference type="RefSeq" id="XP_040767879.1">
    <property type="nucleotide sequence ID" value="XM_040911151.1"/>
</dbReference>
<evidence type="ECO:0000259" key="17">
    <source>
        <dbReference type="PROSITE" id="PS50011"/>
    </source>
</evidence>
<dbReference type="GO" id="GO:0016477">
    <property type="term" value="P:cell migration"/>
    <property type="evidence" value="ECO:0007669"/>
    <property type="project" value="UniProtKB-ARBA"/>
</dbReference>
<dbReference type="GO" id="GO:0005829">
    <property type="term" value="C:cytosol"/>
    <property type="evidence" value="ECO:0007669"/>
    <property type="project" value="UniProtKB-ARBA"/>
</dbReference>
<dbReference type="Pfam" id="PF00786">
    <property type="entry name" value="PBD"/>
    <property type="match status" value="1"/>
</dbReference>
<keyword evidence="7" id="KW-0723">Serine/threonine-protein kinase</keyword>
<dbReference type="FunFam" id="3.90.810.10:FF:000005">
    <property type="entry name" value="Non-specific serine/threonine protein kinase"/>
    <property type="match status" value="1"/>
</dbReference>
<evidence type="ECO:0000256" key="4">
    <source>
        <dbReference type="ARBA" id="ARBA00012513"/>
    </source>
</evidence>
<evidence type="ECO:0000256" key="12">
    <source>
        <dbReference type="ARBA" id="ARBA00023273"/>
    </source>
</evidence>
<dbReference type="SMART" id="SM00220">
    <property type="entry name" value="S_TKc"/>
    <property type="match status" value="1"/>
</dbReference>
<dbReference type="InterPro" id="IPR033923">
    <property type="entry name" value="PAK_BD"/>
</dbReference>
<protein>
    <recommendedName>
        <fullName evidence="4">non-specific serine/threonine protein kinase</fullName>
        <ecNumber evidence="4">2.7.11.1</ecNumber>
    </recommendedName>
</protein>
<feature type="region of interest" description="Disordered" evidence="16">
    <location>
        <begin position="52"/>
        <end position="113"/>
    </location>
</feature>
<dbReference type="InParanoid" id="A0A165GC40"/>
<evidence type="ECO:0000313" key="20">
    <source>
        <dbReference type="Proteomes" id="UP000076871"/>
    </source>
</evidence>
<sequence length="778" mass="84655">MSATSQSARQFPTSQPSRNSEISVEYYRASRASIQNYSELIAASDLHAAVGNHHDSFTPSRQAPAPPSAAKSPVTGPPRVRNSFQKPVRKHSLPAPSVSKTIGRDPFAPNRSNIGDTVLMAGISPPPRPSRANTANLNDLFPTQRTLASHRLSDPISLPPDTIFYIDDQQQTPQHIQSQPLLTQEPLDMGGVQEQLSYSTSTLVPSTPQNGGTVRSRSGTTSGKSKKGMFNFMSDFLNSSKRPEISTPYDPVHLTHVGFNSSTGEFTGLPKEWQQLLQESGISKLEQEKNPQAVMEIVKFYQEGRGDTSVWDKMGAVSAPPPVPPASTKGYSDDGFDRPRVAPPPPKKSSSAPTPSTPSPHRAAPSPPTPLTPALDRSTSTRLPPSKPHKTNESLARANTTRASRSPASSQQTPPPPVALPPKAAKSSSGTSGTDLHASPSMRERGDGRSPTQQQQSPAAQSLQKVAAATPRRREKKEKDKDKEADIVKRLQAICTDADPTRLYRSLVKIGAGASGGVYTAYQVGTNVSVAIKQMDLDKQPKKDLIINEILVMRASRHPNIVNYIDSFLHKNELWVVMEYMEGGSLTDVVTANLMSEGQIAAVSRETAQGLEHLHRHGVIHRDIKSDNVLLSMNGDIKLTDFGFCAQISDANSKRTTMVGTPYWMAPEVVTRKEYGPKVDIWSLGIMAIEMIEGEPPYLNQNPLKALYLIATNGTPTIANPEALSSVFRDYLAKTLEVDAEKRPTASEILQHPFFKLSEPLRTLAPLIKAAREIAKSK</sequence>
<reference evidence="19 20" key="1">
    <citation type="journal article" date="2016" name="Mol. Biol. Evol.">
        <title>Comparative Genomics of Early-Diverging Mushroom-Forming Fungi Provides Insights into the Origins of Lignocellulose Decay Capabilities.</title>
        <authorList>
            <person name="Nagy L.G."/>
            <person name="Riley R."/>
            <person name="Tritt A."/>
            <person name="Adam C."/>
            <person name="Daum C."/>
            <person name="Floudas D."/>
            <person name="Sun H."/>
            <person name="Yadav J.S."/>
            <person name="Pangilinan J."/>
            <person name="Larsson K.H."/>
            <person name="Matsuura K."/>
            <person name="Barry K."/>
            <person name="Labutti K."/>
            <person name="Kuo R."/>
            <person name="Ohm R.A."/>
            <person name="Bhattacharya S.S."/>
            <person name="Shirouzu T."/>
            <person name="Yoshinaga Y."/>
            <person name="Martin F.M."/>
            <person name="Grigoriev I.V."/>
            <person name="Hibbett D.S."/>
        </authorList>
    </citation>
    <scope>NUCLEOTIDE SEQUENCE [LARGE SCALE GENOMIC DNA]</scope>
    <source>
        <strain evidence="19 20">93-53</strain>
    </source>
</reference>
<evidence type="ECO:0000259" key="18">
    <source>
        <dbReference type="PROSITE" id="PS50108"/>
    </source>
</evidence>
<keyword evidence="10 19" id="KW-0418">Kinase</keyword>